<dbReference type="Pfam" id="PF24894">
    <property type="entry name" value="Hexapep_GlmU"/>
    <property type="match status" value="1"/>
</dbReference>
<proteinExistence type="inferred from homology"/>
<name>A0A0R1JHX3_9LACO</name>
<dbReference type="EMBL" id="AZDJ01000030">
    <property type="protein sequence ID" value="KRK70877.1"/>
    <property type="molecule type" value="Genomic_DNA"/>
</dbReference>
<dbReference type="PANTHER" id="PTHR43523">
    <property type="entry name" value="GLUCOSE-1-PHOSPHATE ADENYLYLTRANSFERASE-RELATED"/>
    <property type="match status" value="1"/>
</dbReference>
<dbReference type="InterPro" id="IPR011004">
    <property type="entry name" value="Trimer_LpxA-like_sf"/>
</dbReference>
<evidence type="ECO:0000256" key="2">
    <source>
        <dbReference type="ARBA" id="ARBA00023056"/>
    </source>
</evidence>
<comment type="caution">
    <text evidence="5">The sequence shown here is derived from an EMBL/GenBank/DDBJ whole genome shotgun (WGS) entry which is preliminary data.</text>
</comment>
<evidence type="ECO:0000259" key="3">
    <source>
        <dbReference type="Pfam" id="PF00483"/>
    </source>
</evidence>
<dbReference type="InterPro" id="IPR011831">
    <property type="entry name" value="ADP-Glc_PPase"/>
</dbReference>
<dbReference type="PANTHER" id="PTHR43523:SF6">
    <property type="entry name" value="GLYCOGEN BIOSYNTHESIS PROTEIN GLGD"/>
    <property type="match status" value="1"/>
</dbReference>
<dbReference type="SUPFAM" id="SSF51161">
    <property type="entry name" value="Trimeric LpxA-like enzymes"/>
    <property type="match status" value="1"/>
</dbReference>
<organism evidence="5 6">
    <name type="scientific">Lacticaseibacillus nasuensis JCM 17158</name>
    <dbReference type="NCBI Taxonomy" id="1291734"/>
    <lineage>
        <taxon>Bacteria</taxon>
        <taxon>Bacillati</taxon>
        <taxon>Bacillota</taxon>
        <taxon>Bacilli</taxon>
        <taxon>Lactobacillales</taxon>
        <taxon>Lactobacillaceae</taxon>
        <taxon>Lacticaseibacillus</taxon>
    </lineage>
</organism>
<dbReference type="InterPro" id="IPR011832">
    <property type="entry name" value="GlgDAde_trans"/>
</dbReference>
<dbReference type="SUPFAM" id="SSF53448">
    <property type="entry name" value="Nucleotide-diphospho-sugar transferases"/>
    <property type="match status" value="1"/>
</dbReference>
<dbReference type="InterPro" id="IPR029044">
    <property type="entry name" value="Nucleotide-diphossugar_trans"/>
</dbReference>
<evidence type="ECO:0000313" key="6">
    <source>
        <dbReference type="Proteomes" id="UP000051804"/>
    </source>
</evidence>
<protein>
    <submittedName>
        <fullName evidence="5">ADP-glucose pyrophosphorylase</fullName>
    </submittedName>
</protein>
<evidence type="ECO:0000313" key="5">
    <source>
        <dbReference type="EMBL" id="KRK70877.1"/>
    </source>
</evidence>
<dbReference type="STRING" id="1291734.FD02_GL000058"/>
<keyword evidence="2" id="KW-0320">Glycogen biosynthesis</keyword>
<feature type="domain" description="Glucose-1-phosphate adenylyltransferase/Bifunctional protein GlmU-like C-terminal hexapeptide" evidence="4">
    <location>
        <begin position="290"/>
        <end position="361"/>
    </location>
</feature>
<dbReference type="GO" id="GO:0008878">
    <property type="term" value="F:glucose-1-phosphate adenylyltransferase activity"/>
    <property type="evidence" value="ECO:0007669"/>
    <property type="project" value="InterPro"/>
</dbReference>
<dbReference type="Gene3D" id="3.90.550.10">
    <property type="entry name" value="Spore Coat Polysaccharide Biosynthesis Protein SpsA, Chain A"/>
    <property type="match status" value="1"/>
</dbReference>
<dbReference type="Pfam" id="PF00483">
    <property type="entry name" value="NTP_transferase"/>
    <property type="match status" value="1"/>
</dbReference>
<dbReference type="GO" id="GO:0005978">
    <property type="term" value="P:glycogen biosynthetic process"/>
    <property type="evidence" value="ECO:0007669"/>
    <property type="project" value="UniProtKB-KW"/>
</dbReference>
<comment type="similarity">
    <text evidence="1">Belongs to the bacterial/plant glucose-1-phosphate adenylyltransferase family.</text>
</comment>
<dbReference type="Gene3D" id="2.160.10.10">
    <property type="entry name" value="Hexapeptide repeat proteins"/>
    <property type="match status" value="1"/>
</dbReference>
<accession>A0A0R1JHX3</accession>
<evidence type="ECO:0000259" key="4">
    <source>
        <dbReference type="Pfam" id="PF24894"/>
    </source>
</evidence>
<dbReference type="CDD" id="cd04651">
    <property type="entry name" value="LbH_G1P_AT_C"/>
    <property type="match status" value="1"/>
</dbReference>
<feature type="domain" description="Nucleotidyl transferase" evidence="3">
    <location>
        <begin position="19"/>
        <end position="157"/>
    </location>
</feature>
<dbReference type="Proteomes" id="UP000051804">
    <property type="component" value="Unassembled WGS sequence"/>
</dbReference>
<evidence type="ECO:0000256" key="1">
    <source>
        <dbReference type="ARBA" id="ARBA00010443"/>
    </source>
</evidence>
<dbReference type="OrthoDB" id="9801810at2"/>
<keyword evidence="6" id="KW-1185">Reference proteome</keyword>
<dbReference type="NCBIfam" id="TIGR02092">
    <property type="entry name" value="glgD"/>
    <property type="match status" value="1"/>
</dbReference>
<sequence>MRKGELSAIIDLNEDDAALAPLTTGRPIGTLPFAGRYRLIDFPLSAISAADIHSVAIFMPRSARSVQDHLRSGATWNLDLIQGGVFMFPYVATRDYNDASLRARYYEDYMQFLRMSGSRYTVILGAKNIANIDLNAVLDYHRAGDSPITAIYKTLPVTELGAQELTLSLSELGTASSVLPLSARHLGDAAKVAAFMDGYLIDTPMLIELLDAASNGASFRRMPELLRDAVLANNANAFEYTGFLARVTGIQQYFAANLAMLDDASYQALLYSSIPILTKSKNEIPTFFARDSHVVNTILGTGAYIEGSITHSVISRNVLVHRDAEVVDSVIMQGTKLSIGASVRNAILDKGVVIGPNVTVAGTPEHPVVVPKNATVYQSIEEVPA</sequence>
<dbReference type="InterPro" id="IPR005835">
    <property type="entry name" value="NTP_transferase_dom"/>
</dbReference>
<dbReference type="AlphaFoldDB" id="A0A0R1JHX3"/>
<reference evidence="5 6" key="1">
    <citation type="journal article" date="2015" name="Genome Announc.">
        <title>Expanding the biotechnology potential of lactobacilli through comparative genomics of 213 strains and associated genera.</title>
        <authorList>
            <person name="Sun Z."/>
            <person name="Harris H.M."/>
            <person name="McCann A."/>
            <person name="Guo C."/>
            <person name="Argimon S."/>
            <person name="Zhang W."/>
            <person name="Yang X."/>
            <person name="Jeffery I.B."/>
            <person name="Cooney J.C."/>
            <person name="Kagawa T.F."/>
            <person name="Liu W."/>
            <person name="Song Y."/>
            <person name="Salvetti E."/>
            <person name="Wrobel A."/>
            <person name="Rasinkangas P."/>
            <person name="Parkhill J."/>
            <person name="Rea M.C."/>
            <person name="O'Sullivan O."/>
            <person name="Ritari J."/>
            <person name="Douillard F.P."/>
            <person name="Paul Ross R."/>
            <person name="Yang R."/>
            <person name="Briner A.E."/>
            <person name="Felis G.E."/>
            <person name="de Vos W.M."/>
            <person name="Barrangou R."/>
            <person name="Klaenhammer T.R."/>
            <person name="Caufield P.W."/>
            <person name="Cui Y."/>
            <person name="Zhang H."/>
            <person name="O'Toole P.W."/>
        </authorList>
    </citation>
    <scope>NUCLEOTIDE SEQUENCE [LARGE SCALE GENOMIC DNA]</scope>
    <source>
        <strain evidence="5 6">JCM 17158</strain>
    </source>
</reference>
<dbReference type="RefSeq" id="WP_056951529.1">
    <property type="nucleotide sequence ID" value="NZ_AZDJ01000030.1"/>
</dbReference>
<dbReference type="InterPro" id="IPR056818">
    <property type="entry name" value="GlmU/GlgC-like_hexapep"/>
</dbReference>
<dbReference type="PATRIC" id="fig|1291734.4.peg.61"/>
<gene>
    <name evidence="5" type="ORF">FD02_GL000058</name>
</gene>